<dbReference type="Proteomes" id="UP000247792">
    <property type="component" value="Unassembled WGS sequence"/>
</dbReference>
<dbReference type="GO" id="GO:0007155">
    <property type="term" value="P:cell adhesion"/>
    <property type="evidence" value="ECO:0007669"/>
    <property type="project" value="InterPro"/>
</dbReference>
<evidence type="ECO:0000256" key="1">
    <source>
        <dbReference type="ARBA" id="ARBA00005233"/>
    </source>
</evidence>
<dbReference type="Pfam" id="PF07963">
    <property type="entry name" value="N_methyl"/>
    <property type="match status" value="1"/>
</dbReference>
<dbReference type="NCBIfam" id="TIGR02532">
    <property type="entry name" value="IV_pilin_GFxxxE"/>
    <property type="match status" value="1"/>
</dbReference>
<comment type="caution">
    <text evidence="5">The sequence shown here is derived from an EMBL/GenBank/DDBJ whole genome shotgun (WGS) entry which is preliminary data.</text>
</comment>
<evidence type="ECO:0000256" key="3">
    <source>
        <dbReference type="RuleBase" id="RU000389"/>
    </source>
</evidence>
<dbReference type="InterPro" id="IPR012902">
    <property type="entry name" value="N_methyl_site"/>
</dbReference>
<keyword evidence="6" id="KW-1185">Reference proteome</keyword>
<gene>
    <name evidence="5" type="ORF">DFR42_1011310</name>
</gene>
<dbReference type="InterPro" id="IPR045584">
    <property type="entry name" value="Pilin-like"/>
</dbReference>
<organism evidence="5 6">
    <name type="scientific">Undibacterium pigrum</name>
    <dbReference type="NCBI Taxonomy" id="401470"/>
    <lineage>
        <taxon>Bacteria</taxon>
        <taxon>Pseudomonadati</taxon>
        <taxon>Pseudomonadota</taxon>
        <taxon>Betaproteobacteria</taxon>
        <taxon>Burkholderiales</taxon>
        <taxon>Oxalobacteraceae</taxon>
        <taxon>Undibacterium</taxon>
    </lineage>
</organism>
<dbReference type="Pfam" id="PF00114">
    <property type="entry name" value="Pilin"/>
    <property type="match status" value="1"/>
</dbReference>
<dbReference type="AlphaFoldDB" id="A0A318JK27"/>
<dbReference type="Gene3D" id="3.30.700.10">
    <property type="entry name" value="Glycoprotein, Type 4 Pilin"/>
    <property type="match status" value="1"/>
</dbReference>
<dbReference type="RefSeq" id="WP_110254053.1">
    <property type="nucleotide sequence ID" value="NZ_QJKB01000001.1"/>
</dbReference>
<comment type="similarity">
    <text evidence="1 3">Belongs to the N-Me-Phe pilin family.</text>
</comment>
<reference evidence="5 6" key="1">
    <citation type="submission" date="2018-05" db="EMBL/GenBank/DDBJ databases">
        <title>Genomic Encyclopedia of Type Strains, Phase IV (KMG-IV): sequencing the most valuable type-strain genomes for metagenomic binning, comparative biology and taxonomic classification.</title>
        <authorList>
            <person name="Goeker M."/>
        </authorList>
    </citation>
    <scope>NUCLEOTIDE SEQUENCE [LARGE SCALE GENOMIC DNA]</scope>
    <source>
        <strain evidence="5 6">DSM 19792</strain>
    </source>
</reference>
<evidence type="ECO:0000256" key="4">
    <source>
        <dbReference type="SAM" id="Phobius"/>
    </source>
</evidence>
<keyword evidence="4" id="KW-0812">Transmembrane</keyword>
<accession>A0A318JK27</accession>
<proteinExistence type="inferred from homology"/>
<dbReference type="PROSITE" id="PS00409">
    <property type="entry name" value="PROKAR_NTER_METHYL"/>
    <property type="match status" value="1"/>
</dbReference>
<dbReference type="OrthoDB" id="115249at2"/>
<name>A0A318JK27_9BURK</name>
<dbReference type="InterPro" id="IPR001082">
    <property type="entry name" value="Pilin"/>
</dbReference>
<protein>
    <submittedName>
        <fullName evidence="5">Type IV pilus assembly protein PilA</fullName>
    </submittedName>
</protein>
<dbReference type="EMBL" id="QJKB01000001">
    <property type="protein sequence ID" value="PXX47713.1"/>
    <property type="molecule type" value="Genomic_DNA"/>
</dbReference>
<keyword evidence="3" id="KW-0281">Fimbrium</keyword>
<feature type="transmembrane region" description="Helical" evidence="4">
    <location>
        <begin position="12"/>
        <end position="32"/>
    </location>
</feature>
<keyword evidence="2" id="KW-0488">Methylation</keyword>
<keyword evidence="4" id="KW-1133">Transmembrane helix</keyword>
<dbReference type="GO" id="GO:0009289">
    <property type="term" value="C:pilus"/>
    <property type="evidence" value="ECO:0007669"/>
    <property type="project" value="InterPro"/>
</dbReference>
<evidence type="ECO:0000313" key="5">
    <source>
        <dbReference type="EMBL" id="PXX47713.1"/>
    </source>
</evidence>
<evidence type="ECO:0000256" key="2">
    <source>
        <dbReference type="ARBA" id="ARBA00022481"/>
    </source>
</evidence>
<keyword evidence="4" id="KW-0472">Membrane</keyword>
<dbReference type="SUPFAM" id="SSF54523">
    <property type="entry name" value="Pili subunits"/>
    <property type="match status" value="1"/>
</dbReference>
<evidence type="ECO:0000313" key="6">
    <source>
        <dbReference type="Proteomes" id="UP000247792"/>
    </source>
</evidence>
<sequence>MKKHSGFSLLEMMAVVLIIAVLSSIAIPSYMYKIIREQLETGIRFADIAQKPVAAAWLAEQKFPADNLAAGLPVADKIVSNLVSSVAVQDGVVNITFGNSANGALKGKVISLRPAVVEDAPMVPVAWICSNGPVPDKMTVKGIDRTTVAATNLPSYCHSKVAGKK</sequence>